<dbReference type="BioCyc" id="JESP1508404:G14D9-13490-MONOMER"/>
<dbReference type="AlphaFoldDB" id="A0A0B5AYD5"/>
<dbReference type="EMBL" id="CP009417">
    <property type="protein sequence ID" value="AJD93523.1"/>
    <property type="molecule type" value="Genomic_DNA"/>
</dbReference>
<dbReference type="HOGENOM" id="CLU_1710821_0_0_9"/>
<keyword evidence="2" id="KW-1185">Reference proteome</keyword>
<proteinExistence type="predicted"/>
<evidence type="ECO:0000313" key="2">
    <source>
        <dbReference type="Proteomes" id="UP000031449"/>
    </source>
</evidence>
<dbReference type="Proteomes" id="UP000031449">
    <property type="component" value="Plasmid unnamed"/>
</dbReference>
<name>A0A0B5AYD5_9BACL</name>
<sequence>MKENLYKLSHYYSIDDEKQSVFIRTSFEPMEMVKIIGAMNFKFEELVDDSECLDETHMVRVLGKFYPVEDVTKTSRELYPYTELDKNEWGMIDVFEFEKDGEQMTVTQIDIYEAREYCCGAGYKELMKAYLPPTKEFENEMMNLADDYPHLKQ</sequence>
<evidence type="ECO:0000313" key="1">
    <source>
        <dbReference type="EMBL" id="AJD93523.1"/>
    </source>
</evidence>
<reference evidence="1 2" key="1">
    <citation type="submission" date="2014-08" db="EMBL/GenBank/DDBJ databases">
        <title>Complete genome of a marine bacteria Jeotgalibacillus malaysiensis.</title>
        <authorList>
            <person name="Yaakop A.S."/>
            <person name="Chan K.-G."/>
            <person name="Goh K.M."/>
        </authorList>
    </citation>
    <scope>NUCLEOTIDE SEQUENCE [LARGE SCALE GENOMIC DNA]</scope>
    <source>
        <strain evidence="1 2">D5</strain>
        <plasmid evidence="2">Plasmid</plasmid>
    </source>
</reference>
<dbReference type="OrthoDB" id="9901258at2"/>
<organism evidence="1 2">
    <name type="scientific">Jeotgalibacillus malaysiensis</name>
    <dbReference type="NCBI Taxonomy" id="1508404"/>
    <lineage>
        <taxon>Bacteria</taxon>
        <taxon>Bacillati</taxon>
        <taxon>Bacillota</taxon>
        <taxon>Bacilli</taxon>
        <taxon>Bacillales</taxon>
        <taxon>Caryophanaceae</taxon>
        <taxon>Jeotgalibacillus</taxon>
    </lineage>
</organism>
<accession>A0A0B5AYD5</accession>
<geneLocation type="plasmid" evidence="2"/>
<keyword evidence="1" id="KW-0614">Plasmid</keyword>
<protein>
    <submittedName>
        <fullName evidence="1">Uncharacterized protein</fullName>
    </submittedName>
</protein>
<dbReference type="KEGG" id="jeo:JMA_42060"/>
<gene>
    <name evidence="1" type="ORF">JMA_42060</name>
</gene>